<proteinExistence type="predicted"/>
<feature type="domain" description="Glycosyltransferase subfamily 4-like N-terminal" evidence="2">
    <location>
        <begin position="17"/>
        <end position="156"/>
    </location>
</feature>
<dbReference type="PANTHER" id="PTHR45947">
    <property type="entry name" value="SULFOQUINOVOSYL TRANSFERASE SQD2"/>
    <property type="match status" value="1"/>
</dbReference>
<comment type="caution">
    <text evidence="3">The sequence shown here is derived from an EMBL/GenBank/DDBJ whole genome shotgun (WGS) entry which is preliminary data.</text>
</comment>
<gene>
    <name evidence="3" type="ORF">KHA97_21190</name>
</gene>
<dbReference type="InterPro" id="IPR050194">
    <property type="entry name" value="Glycosyltransferase_grp1"/>
</dbReference>
<reference evidence="3 4" key="1">
    <citation type="submission" date="2021-05" db="EMBL/GenBank/DDBJ databases">
        <title>Novel Bacillus species.</title>
        <authorList>
            <person name="Liu G."/>
        </authorList>
    </citation>
    <scope>NUCLEOTIDE SEQUENCE [LARGE SCALE GENOMIC DNA]</scope>
    <source>
        <strain evidence="4">FJAT-49780</strain>
    </source>
</reference>
<evidence type="ECO:0000259" key="2">
    <source>
        <dbReference type="Pfam" id="PF13579"/>
    </source>
</evidence>
<dbReference type="AlphaFoldDB" id="A0A942TKB6"/>
<sequence length="383" mass="43936">MGGPLRVLHVAVNMNRGGAETLIMNLYRNMNRANVQFDFLTCKPGDFDNEIMKMGGKIHRIPYISDVGHFNYIHGLRQFFSTNSRYKIIHSHLDKMSGIVLREAKKAGIPVRISHSHNTKSEGGVAARTYKWLVGNYIIPSSTTFFACSRDAAKWLFNKKSSSSIILKNGIEYDRFRFSKDTRQQVREELNIKENTLVLGHVGRFNHQKNHSFLIDLFTEFHKVHENATLFLIGNGELRSVIEKKVRDLQLVEKVKFLGVRHDIERILQGIDLFVFPSIHEGLPVSLIEAQGSGLPCIISDRISKEVDIGLNLIEYAPLENIESWIEKINNALSKKMLRIQNSDFFTEKGFDIRTTAKKIENFYLSVEDELNEEITNDFYSNV</sequence>
<dbReference type="Pfam" id="PF13579">
    <property type="entry name" value="Glyco_trans_4_4"/>
    <property type="match status" value="1"/>
</dbReference>
<evidence type="ECO:0000313" key="3">
    <source>
        <dbReference type="EMBL" id="MBS4197564.1"/>
    </source>
</evidence>
<dbReference type="InterPro" id="IPR028098">
    <property type="entry name" value="Glyco_trans_4-like_N"/>
</dbReference>
<feature type="domain" description="Glycosyl transferase family 1" evidence="1">
    <location>
        <begin position="183"/>
        <end position="336"/>
    </location>
</feature>
<organism evidence="3 4">
    <name type="scientific">Lederbergia citri</name>
    <dbReference type="NCBI Taxonomy" id="2833580"/>
    <lineage>
        <taxon>Bacteria</taxon>
        <taxon>Bacillati</taxon>
        <taxon>Bacillota</taxon>
        <taxon>Bacilli</taxon>
        <taxon>Bacillales</taxon>
        <taxon>Bacillaceae</taxon>
        <taxon>Lederbergia</taxon>
    </lineage>
</organism>
<dbReference type="Proteomes" id="UP000681414">
    <property type="component" value="Unassembled WGS sequence"/>
</dbReference>
<dbReference type="Pfam" id="PF00534">
    <property type="entry name" value="Glycos_transf_1"/>
    <property type="match status" value="1"/>
</dbReference>
<dbReference type="InterPro" id="IPR001296">
    <property type="entry name" value="Glyco_trans_1"/>
</dbReference>
<evidence type="ECO:0000259" key="1">
    <source>
        <dbReference type="Pfam" id="PF00534"/>
    </source>
</evidence>
<dbReference type="Gene3D" id="3.40.50.2000">
    <property type="entry name" value="Glycogen Phosphorylase B"/>
    <property type="match status" value="2"/>
</dbReference>
<accession>A0A942TKB6</accession>
<dbReference type="PANTHER" id="PTHR45947:SF3">
    <property type="entry name" value="SULFOQUINOVOSYL TRANSFERASE SQD2"/>
    <property type="match status" value="1"/>
</dbReference>
<name>A0A942TKB6_9BACI</name>
<dbReference type="RefSeq" id="WP_213126783.1">
    <property type="nucleotide sequence ID" value="NZ_JAGYPG010000004.1"/>
</dbReference>
<dbReference type="SUPFAM" id="SSF53756">
    <property type="entry name" value="UDP-Glycosyltransferase/glycogen phosphorylase"/>
    <property type="match status" value="1"/>
</dbReference>
<keyword evidence="4" id="KW-1185">Reference proteome</keyword>
<evidence type="ECO:0000313" key="4">
    <source>
        <dbReference type="Proteomes" id="UP000681414"/>
    </source>
</evidence>
<dbReference type="EMBL" id="JAGYPG010000004">
    <property type="protein sequence ID" value="MBS4197564.1"/>
    <property type="molecule type" value="Genomic_DNA"/>
</dbReference>
<dbReference type="CDD" id="cd03812">
    <property type="entry name" value="GT4_CapH-like"/>
    <property type="match status" value="1"/>
</dbReference>
<protein>
    <submittedName>
        <fullName evidence="3">Glycosyltransferase family 1 protein</fullName>
    </submittedName>
</protein>
<dbReference type="GO" id="GO:0016757">
    <property type="term" value="F:glycosyltransferase activity"/>
    <property type="evidence" value="ECO:0007669"/>
    <property type="project" value="InterPro"/>
</dbReference>